<evidence type="ECO:0000313" key="2">
    <source>
        <dbReference type="EMBL" id="KIK22138.1"/>
    </source>
</evidence>
<reference evidence="2 3" key="1">
    <citation type="submission" date="2014-04" db="EMBL/GenBank/DDBJ databases">
        <authorList>
            <consortium name="DOE Joint Genome Institute"/>
            <person name="Kuo A."/>
            <person name="Kohler A."/>
            <person name="Costa M.D."/>
            <person name="Nagy L.G."/>
            <person name="Floudas D."/>
            <person name="Copeland A."/>
            <person name="Barry K.W."/>
            <person name="Cichocki N."/>
            <person name="Veneault-Fourrey C."/>
            <person name="LaButti K."/>
            <person name="Lindquist E.A."/>
            <person name="Lipzen A."/>
            <person name="Lundell T."/>
            <person name="Morin E."/>
            <person name="Murat C."/>
            <person name="Sun H."/>
            <person name="Tunlid A."/>
            <person name="Henrissat B."/>
            <person name="Grigoriev I.V."/>
            <person name="Hibbett D.S."/>
            <person name="Martin F."/>
            <person name="Nordberg H.P."/>
            <person name="Cantor M.N."/>
            <person name="Hua S.X."/>
        </authorList>
    </citation>
    <scope>NUCLEOTIDE SEQUENCE [LARGE SCALE GENOMIC DNA]</scope>
    <source>
        <strain evidence="2 3">441</strain>
    </source>
</reference>
<sequence length="309" mass="34599">MYDMSLRLTPPPSSPQSHDLKTAVPRTGIPYSPCQTFKTRELVSDDKSDVGISQILNTPVRTHLPEHHVLRGGRYVGRRPSKVLLGERSECSEDYLLTYLPPTIRNISAHARKARGKFPPYHKSHSPKPVELRFAEKSLGRHASDDFTLEDVQAVKLLILPYIHASSPALFRALAMKEADRESVRLRTLTTAWELEATNCWKDFLLAVQADDIQKFFDSAEELQFFMTIMECCSVDELKDEEDFHVAAYGQDLTSLALEDERLNQMEGASGDCKAGKEANSEDDLTAILAAAVNVDSIETDGSDEDQDE</sequence>
<protein>
    <submittedName>
        <fullName evidence="2">Uncharacterized protein</fullName>
    </submittedName>
</protein>
<organism evidence="2 3">
    <name type="scientific">Pisolithus microcarpus 441</name>
    <dbReference type="NCBI Taxonomy" id="765257"/>
    <lineage>
        <taxon>Eukaryota</taxon>
        <taxon>Fungi</taxon>
        <taxon>Dikarya</taxon>
        <taxon>Basidiomycota</taxon>
        <taxon>Agaricomycotina</taxon>
        <taxon>Agaricomycetes</taxon>
        <taxon>Agaricomycetidae</taxon>
        <taxon>Boletales</taxon>
        <taxon>Sclerodermatineae</taxon>
        <taxon>Pisolithaceae</taxon>
        <taxon>Pisolithus</taxon>
    </lineage>
</organism>
<reference evidence="3" key="2">
    <citation type="submission" date="2015-01" db="EMBL/GenBank/DDBJ databases">
        <title>Evolutionary Origins and Diversification of the Mycorrhizal Mutualists.</title>
        <authorList>
            <consortium name="DOE Joint Genome Institute"/>
            <consortium name="Mycorrhizal Genomics Consortium"/>
            <person name="Kohler A."/>
            <person name="Kuo A."/>
            <person name="Nagy L.G."/>
            <person name="Floudas D."/>
            <person name="Copeland A."/>
            <person name="Barry K.W."/>
            <person name="Cichocki N."/>
            <person name="Veneault-Fourrey C."/>
            <person name="LaButti K."/>
            <person name="Lindquist E.A."/>
            <person name="Lipzen A."/>
            <person name="Lundell T."/>
            <person name="Morin E."/>
            <person name="Murat C."/>
            <person name="Riley R."/>
            <person name="Ohm R."/>
            <person name="Sun H."/>
            <person name="Tunlid A."/>
            <person name="Henrissat B."/>
            <person name="Grigoriev I.V."/>
            <person name="Hibbett D.S."/>
            <person name="Martin F."/>
        </authorList>
    </citation>
    <scope>NUCLEOTIDE SEQUENCE [LARGE SCALE GENOMIC DNA]</scope>
    <source>
        <strain evidence="3">441</strain>
    </source>
</reference>
<name>A0A0C9ZQZ0_9AGAM</name>
<evidence type="ECO:0000313" key="3">
    <source>
        <dbReference type="Proteomes" id="UP000054018"/>
    </source>
</evidence>
<dbReference type="OrthoDB" id="2673676at2759"/>
<feature type="region of interest" description="Disordered" evidence="1">
    <location>
        <begin position="1"/>
        <end position="25"/>
    </location>
</feature>
<dbReference type="AlphaFoldDB" id="A0A0C9ZQZ0"/>
<evidence type="ECO:0000256" key="1">
    <source>
        <dbReference type="SAM" id="MobiDB-lite"/>
    </source>
</evidence>
<keyword evidence="3" id="KW-1185">Reference proteome</keyword>
<accession>A0A0C9ZQZ0</accession>
<gene>
    <name evidence="2" type="ORF">PISMIDRAFT_23785</name>
</gene>
<dbReference type="Proteomes" id="UP000054018">
    <property type="component" value="Unassembled WGS sequence"/>
</dbReference>
<dbReference type="HOGENOM" id="CLU_073155_0_0_1"/>
<proteinExistence type="predicted"/>
<dbReference type="EMBL" id="KN833743">
    <property type="protein sequence ID" value="KIK22138.1"/>
    <property type="molecule type" value="Genomic_DNA"/>
</dbReference>